<proteinExistence type="predicted"/>
<evidence type="ECO:0000313" key="1">
    <source>
        <dbReference type="EMBL" id="KKM13273.1"/>
    </source>
</evidence>
<sequence>MKGYIETSNPLYQAWIDNNVPDKCRQLCLPKADAMAEAFPELRVVGQSGLMSGHAWCVTMDNKVVDPTAHQFNKKYLYDDIRLERCDFPIGTCSYCGETRWPNTPGAKKYLERMGDEERVGTHTSCMKRMENEF</sequence>
<reference evidence="1" key="1">
    <citation type="journal article" date="2015" name="Nature">
        <title>Complex archaea that bridge the gap between prokaryotes and eukaryotes.</title>
        <authorList>
            <person name="Spang A."/>
            <person name="Saw J.H."/>
            <person name="Jorgensen S.L."/>
            <person name="Zaremba-Niedzwiedzka K."/>
            <person name="Martijn J."/>
            <person name="Lind A.E."/>
            <person name="van Eijk R."/>
            <person name="Schleper C."/>
            <person name="Guy L."/>
            <person name="Ettema T.J."/>
        </authorList>
    </citation>
    <scope>NUCLEOTIDE SEQUENCE</scope>
</reference>
<accession>A0A0F9JTQ2</accession>
<dbReference type="AlphaFoldDB" id="A0A0F9JTQ2"/>
<organism evidence="1">
    <name type="scientific">marine sediment metagenome</name>
    <dbReference type="NCBI Taxonomy" id="412755"/>
    <lineage>
        <taxon>unclassified sequences</taxon>
        <taxon>metagenomes</taxon>
        <taxon>ecological metagenomes</taxon>
    </lineage>
</organism>
<gene>
    <name evidence="1" type="ORF">LCGC14_1717900</name>
</gene>
<dbReference type="EMBL" id="LAZR01015414">
    <property type="protein sequence ID" value="KKM13273.1"/>
    <property type="molecule type" value="Genomic_DNA"/>
</dbReference>
<name>A0A0F9JTQ2_9ZZZZ</name>
<comment type="caution">
    <text evidence="1">The sequence shown here is derived from an EMBL/GenBank/DDBJ whole genome shotgun (WGS) entry which is preliminary data.</text>
</comment>
<protein>
    <submittedName>
        <fullName evidence="1">Uncharacterized protein</fullName>
    </submittedName>
</protein>